<keyword evidence="3" id="KW-1185">Reference proteome</keyword>
<gene>
    <name evidence="2" type="ORF">HNQ88_004550</name>
</gene>
<organism evidence="2 3">
    <name type="scientific">Aureibacter tunicatorum</name>
    <dbReference type="NCBI Taxonomy" id="866807"/>
    <lineage>
        <taxon>Bacteria</taxon>
        <taxon>Pseudomonadati</taxon>
        <taxon>Bacteroidota</taxon>
        <taxon>Cytophagia</taxon>
        <taxon>Cytophagales</taxon>
        <taxon>Persicobacteraceae</taxon>
        <taxon>Aureibacter</taxon>
    </lineage>
</organism>
<dbReference type="AlphaFoldDB" id="A0AAE3XSU2"/>
<accession>A0AAE3XSU2</accession>
<feature type="region of interest" description="Disordered" evidence="1">
    <location>
        <begin position="33"/>
        <end position="53"/>
    </location>
</feature>
<sequence>MREFGKTPRQSIFKKILNIIGFFTGGGSGGKYEGFRGHNDRMENRRRKTLFDR</sequence>
<name>A0AAE3XSU2_9BACT</name>
<comment type="caution">
    <text evidence="2">The sequence shown here is derived from an EMBL/GenBank/DDBJ whole genome shotgun (WGS) entry which is preliminary data.</text>
</comment>
<dbReference type="EMBL" id="JAVDQD010000008">
    <property type="protein sequence ID" value="MDR6241463.1"/>
    <property type="molecule type" value="Genomic_DNA"/>
</dbReference>
<protein>
    <submittedName>
        <fullName evidence="2">Uncharacterized protein</fullName>
    </submittedName>
</protein>
<reference evidence="2" key="1">
    <citation type="submission" date="2023-07" db="EMBL/GenBank/DDBJ databases">
        <title>Genomic Encyclopedia of Type Strains, Phase IV (KMG-IV): sequencing the most valuable type-strain genomes for metagenomic binning, comparative biology and taxonomic classification.</title>
        <authorList>
            <person name="Goeker M."/>
        </authorList>
    </citation>
    <scope>NUCLEOTIDE SEQUENCE</scope>
    <source>
        <strain evidence="2">DSM 26174</strain>
    </source>
</reference>
<dbReference type="RefSeq" id="WP_309942259.1">
    <property type="nucleotide sequence ID" value="NZ_AP025306.1"/>
</dbReference>
<evidence type="ECO:0000313" key="3">
    <source>
        <dbReference type="Proteomes" id="UP001185092"/>
    </source>
</evidence>
<evidence type="ECO:0000313" key="2">
    <source>
        <dbReference type="EMBL" id="MDR6241463.1"/>
    </source>
</evidence>
<dbReference type="Proteomes" id="UP001185092">
    <property type="component" value="Unassembled WGS sequence"/>
</dbReference>
<evidence type="ECO:0000256" key="1">
    <source>
        <dbReference type="SAM" id="MobiDB-lite"/>
    </source>
</evidence>
<proteinExistence type="predicted"/>